<dbReference type="Pfam" id="PF03167">
    <property type="entry name" value="UDG"/>
    <property type="match status" value="1"/>
</dbReference>
<sequence length="202" mass="22468">MVGAGRTDRGVSPEEELRAAIAACRTCAGHLPHGVRPVASFSATARLLIIGQAPGSKVHESGIPWDDASGDRLREWTGLTKAQMYDPARVALVPMGFCYPGKASGGDKPPRRECAPQWHARVLDVLPHDRLTLLVGTYAQAHYLPQTRKLSMTERVRAFRDYLPQAIPLPHPAWRSTLWMRQNPWFEAEVLPVLREAIARHI</sequence>
<dbReference type="GeneID" id="69697318"/>
<dbReference type="SMART" id="SM00987">
    <property type="entry name" value="UreE_C"/>
    <property type="match status" value="1"/>
</dbReference>
<dbReference type="AlphaFoldDB" id="A0A5P6NBB6"/>
<dbReference type="PANTHER" id="PTHR42160:SF1">
    <property type="entry name" value="URACIL-DNA GLYCOSYLASE SUPERFAMILY PROTEIN"/>
    <property type="match status" value="1"/>
</dbReference>
<dbReference type="PANTHER" id="PTHR42160">
    <property type="entry name" value="URACIL-DNA GLYCOSYLASE SUPERFAMILY PROTEIN"/>
    <property type="match status" value="1"/>
</dbReference>
<dbReference type="InterPro" id="IPR036895">
    <property type="entry name" value="Uracil-DNA_glycosylase-like_sf"/>
</dbReference>
<dbReference type="EMBL" id="CP032228">
    <property type="protein sequence ID" value="QFI63289.1"/>
    <property type="molecule type" value="Genomic_DNA"/>
</dbReference>
<dbReference type="Proteomes" id="UP000325385">
    <property type="component" value="Chromosome"/>
</dbReference>
<gene>
    <name evidence="2" type="ORF">D0Y83_08400</name>
</gene>
<accession>A0A5P6NBB6</accession>
<dbReference type="SUPFAM" id="SSF52141">
    <property type="entry name" value="Uracil-DNA glycosylase-like"/>
    <property type="match status" value="1"/>
</dbReference>
<evidence type="ECO:0000313" key="2">
    <source>
        <dbReference type="EMBL" id="QFI63289.1"/>
    </source>
</evidence>
<proteinExistence type="predicted"/>
<name>A0A5P6NBB6_9SPHN</name>
<organism evidence="2 3">
    <name type="scientific">Qipengyuania flava</name>
    <dbReference type="NCBI Taxonomy" id="192812"/>
    <lineage>
        <taxon>Bacteria</taxon>
        <taxon>Pseudomonadati</taxon>
        <taxon>Pseudomonadota</taxon>
        <taxon>Alphaproteobacteria</taxon>
        <taxon>Sphingomonadales</taxon>
        <taxon>Erythrobacteraceae</taxon>
        <taxon>Qipengyuania</taxon>
    </lineage>
</organism>
<dbReference type="RefSeq" id="WP_151885574.1">
    <property type="nucleotide sequence ID" value="NZ_CP032228.1"/>
</dbReference>
<evidence type="ECO:0000259" key="1">
    <source>
        <dbReference type="SMART" id="SM00986"/>
    </source>
</evidence>
<protein>
    <submittedName>
        <fullName evidence="2">Uracil-DNA glycosylase family protein</fullName>
    </submittedName>
</protein>
<feature type="domain" description="Uracil-DNA glycosylase-like" evidence="1">
    <location>
        <begin position="38"/>
        <end position="195"/>
    </location>
</feature>
<dbReference type="InterPro" id="IPR047124">
    <property type="entry name" value="HI_0220.2"/>
</dbReference>
<dbReference type="CDD" id="cd10033">
    <property type="entry name" value="UDG_like"/>
    <property type="match status" value="1"/>
</dbReference>
<reference evidence="3" key="1">
    <citation type="submission" date="2018-09" db="EMBL/GenBank/DDBJ databases">
        <title>Nocardia yunnanensis sp. nov., an actinomycete isolated from a soil sample.</title>
        <authorList>
            <person name="Zhang J."/>
        </authorList>
    </citation>
    <scope>NUCLEOTIDE SEQUENCE [LARGE SCALE GENOMIC DNA]</scope>
    <source>
        <strain evidence="3">21-3</strain>
    </source>
</reference>
<dbReference type="InterPro" id="IPR005122">
    <property type="entry name" value="Uracil-DNA_glycosylase-like"/>
</dbReference>
<evidence type="ECO:0000313" key="3">
    <source>
        <dbReference type="Proteomes" id="UP000325385"/>
    </source>
</evidence>
<dbReference type="SMART" id="SM00986">
    <property type="entry name" value="UDG"/>
    <property type="match status" value="1"/>
</dbReference>
<dbReference type="Gene3D" id="3.40.470.10">
    <property type="entry name" value="Uracil-DNA glycosylase-like domain"/>
    <property type="match status" value="1"/>
</dbReference>